<dbReference type="EMBL" id="WGGD01000005">
    <property type="protein sequence ID" value="MUN28870.1"/>
    <property type="molecule type" value="Genomic_DNA"/>
</dbReference>
<dbReference type="InterPro" id="IPR036974">
    <property type="entry name" value="PUA_sf"/>
</dbReference>
<dbReference type="NCBIfam" id="TIGR00451">
    <property type="entry name" value="unchar_dom_2"/>
    <property type="match status" value="1"/>
</dbReference>
<dbReference type="Gene3D" id="2.30.130.10">
    <property type="entry name" value="PUA domain"/>
    <property type="match status" value="1"/>
</dbReference>
<dbReference type="GO" id="GO:0001731">
    <property type="term" value="P:formation of translation preinitiation complex"/>
    <property type="evidence" value="ECO:0007669"/>
    <property type="project" value="TreeGrafter"/>
</dbReference>
<evidence type="ECO:0000259" key="1">
    <source>
        <dbReference type="SMART" id="SM00359"/>
    </source>
</evidence>
<reference evidence="2 3" key="1">
    <citation type="submission" date="2019-10" db="EMBL/GenBank/DDBJ databases">
        <title>Sequencing and Assembly of Multiple Reported Metal-Biooxidizing Members of the Extremely Thermoacidophilic Archaeal Family Sulfolobaceae.</title>
        <authorList>
            <person name="Counts J.A."/>
            <person name="Kelly R.M."/>
        </authorList>
    </citation>
    <scope>NUCLEOTIDE SEQUENCE [LARGE SCALE GENOMIC DNA]</scope>
    <source>
        <strain evidence="2 3">DSM 6482</strain>
    </source>
</reference>
<keyword evidence="3" id="KW-1185">Reference proteome</keyword>
<feature type="domain" description="PUA" evidence="1">
    <location>
        <begin position="71"/>
        <end position="145"/>
    </location>
</feature>
<organism evidence="2 3">
    <name type="scientific">Sulfuracidifex metallicus DSM 6482 = JCM 9184</name>
    <dbReference type="NCBI Taxonomy" id="523847"/>
    <lineage>
        <taxon>Archaea</taxon>
        <taxon>Thermoproteota</taxon>
        <taxon>Thermoprotei</taxon>
        <taxon>Sulfolobales</taxon>
        <taxon>Sulfolobaceae</taxon>
        <taxon>Sulfuracidifex</taxon>
    </lineage>
</organism>
<dbReference type="InterPro" id="IPR022430">
    <property type="entry name" value="CHP03684"/>
</dbReference>
<comment type="caution">
    <text evidence="2">The sequence shown here is derived from an EMBL/GenBank/DDBJ whole genome shotgun (WGS) entry which is preliminary data.</text>
</comment>
<evidence type="ECO:0000313" key="2">
    <source>
        <dbReference type="EMBL" id="MUN28870.1"/>
    </source>
</evidence>
<protein>
    <submittedName>
        <fullName evidence="2">DUF1947 domain-containing protein</fullName>
    </submittedName>
</protein>
<gene>
    <name evidence="2" type="ORF">GC250_05320</name>
</gene>
<accession>A0A6A9QKQ9</accession>
<dbReference type="AlphaFoldDB" id="A0A6A9QKQ9"/>
<dbReference type="SUPFAM" id="SSF88802">
    <property type="entry name" value="Pre-PUA domain"/>
    <property type="match status" value="1"/>
</dbReference>
<dbReference type="InterPro" id="IPR015266">
    <property type="entry name" value="DUF1947"/>
</dbReference>
<evidence type="ECO:0000313" key="3">
    <source>
        <dbReference type="Proteomes" id="UP000470772"/>
    </source>
</evidence>
<dbReference type="OrthoDB" id="27972at2157"/>
<dbReference type="PROSITE" id="PS50890">
    <property type="entry name" value="PUA"/>
    <property type="match status" value="1"/>
</dbReference>
<dbReference type="PANTHER" id="PTHR22798">
    <property type="entry name" value="MCT-1 PROTEIN"/>
    <property type="match status" value="1"/>
</dbReference>
<dbReference type="NCBIfam" id="TIGR03684">
    <property type="entry name" value="arCOG00985"/>
    <property type="match status" value="1"/>
</dbReference>
<dbReference type="Pfam" id="PF01472">
    <property type="entry name" value="PUA"/>
    <property type="match status" value="1"/>
</dbReference>
<dbReference type="Gene3D" id="3.10.450.120">
    <property type="entry name" value="Pre-PUA domain, domain 1"/>
    <property type="match status" value="1"/>
</dbReference>
<name>A0A6A9QKQ9_SULME</name>
<dbReference type="PANTHER" id="PTHR22798:SF0">
    <property type="entry name" value="MALIGNANT T-CELL-AMPLIFIED SEQUENCE 1"/>
    <property type="match status" value="1"/>
</dbReference>
<dbReference type="InterPro" id="IPR002478">
    <property type="entry name" value="PUA"/>
</dbReference>
<proteinExistence type="predicted"/>
<dbReference type="SUPFAM" id="SSF88697">
    <property type="entry name" value="PUA domain-like"/>
    <property type="match status" value="1"/>
</dbReference>
<dbReference type="Pfam" id="PF09183">
    <property type="entry name" value="DUF1947"/>
    <property type="match status" value="1"/>
</dbReference>
<dbReference type="GO" id="GO:0003723">
    <property type="term" value="F:RNA binding"/>
    <property type="evidence" value="ECO:0007669"/>
    <property type="project" value="InterPro"/>
</dbReference>
<sequence>MQRHVLSEKESVEIKEKVKEKYNIDLDGQLEIGKEKKAKYYLVNHILAFFVMNDEIVPTLCGVIKLKINMPYVAVDEGAVKALIKGADLFTPGIKEYHCEVKPNSIVLVRTLQGLPVALMRISEVAEEAVKAGKGKFGVNVHHLNDELWGLCNGEN</sequence>
<dbReference type="InterPro" id="IPR015947">
    <property type="entry name" value="PUA-like_sf"/>
</dbReference>
<dbReference type="SMART" id="SM00359">
    <property type="entry name" value="PUA"/>
    <property type="match status" value="1"/>
</dbReference>
<dbReference type="InterPro" id="IPR016437">
    <property type="entry name" value="MCT-1/Tma20"/>
</dbReference>
<dbReference type="RefSeq" id="WP_054837611.1">
    <property type="nucleotide sequence ID" value="NZ_BBBY01000001.1"/>
</dbReference>
<dbReference type="Proteomes" id="UP000470772">
    <property type="component" value="Unassembled WGS sequence"/>
</dbReference>
<dbReference type="InterPro" id="IPR004521">
    <property type="entry name" value="Uncharacterised_CHP00451"/>
</dbReference>
<dbReference type="PIRSF" id="PIRSF005067">
    <property type="entry name" value="Tma_RNA-bind_prd"/>
    <property type="match status" value="1"/>
</dbReference>